<dbReference type="PANTHER" id="PTHR37841">
    <property type="entry name" value="GLR2918 PROTEIN"/>
    <property type="match status" value="1"/>
</dbReference>
<dbReference type="OrthoDB" id="210273at2"/>
<feature type="signal peptide" evidence="1">
    <location>
        <begin position="1"/>
        <end position="28"/>
    </location>
</feature>
<protein>
    <submittedName>
        <fullName evidence="2">WG containing repeat-containing protein</fullName>
    </submittedName>
</protein>
<proteinExistence type="predicted"/>
<dbReference type="AlphaFoldDB" id="A0A1M6IFN6"/>
<gene>
    <name evidence="2" type="ORF">SAMN02745176_03238</name>
</gene>
<sequence length="551" mass="62162">MNVKRIISIVMVSLMILAALPTAVSAQAMQNNPKGIQIPDGYSLHYIGRYHEASPVINGMIAVASGEERIYDDKPVWGFVDAETLKEVITPKYTHDGYGELHDGFNEWVRYPRYFGNVVVLRDGYSATVINKQGHIVVPYGKYRYISVFINGYAEVETFDAKWGIINEQGKEMFQLGKYVTYDTGIHAWCPSGIIPVERTDNKLTTVIDVFGNELITPSDNIGFKDPKGGFIDILDFETRKGYVIDNTGKKLFTHDIERVLFGFSEGLCFFQQFKPNSVLGLDENYLYGGFIDTMGKEVFRLPKGHIIHFLMQGWYKNGLVKTVSPNLTNTGRSGCENLLDKTGKIVFTTQGFIDDVGNGLAQVFMPVFESGEYIKDVEMLYNLKTGKSILPEGYKLSAEIEKKLGREVGVDYKSSLEPTDDLIAVVEAKEYNESMDYESFMEQLKRAYINANGDIVVSPGKYKRVEPFTYGKGRVQDYNLKWGFVDNKGNEIIKPQFDVVTYFVEGKAVVGIYTDEKAPNAGSDHLSIGKPVHDYMTDWYVLIDESYVEE</sequence>
<evidence type="ECO:0000256" key="1">
    <source>
        <dbReference type="SAM" id="SignalP"/>
    </source>
</evidence>
<dbReference type="InterPro" id="IPR032774">
    <property type="entry name" value="WG_beta_rep"/>
</dbReference>
<dbReference type="STRING" id="1122184.SAMN02745176_03238"/>
<name>A0A1M6IFN6_9FIRM</name>
<keyword evidence="3" id="KW-1185">Reference proteome</keyword>
<evidence type="ECO:0000313" key="3">
    <source>
        <dbReference type="Proteomes" id="UP000184442"/>
    </source>
</evidence>
<dbReference type="Proteomes" id="UP000184442">
    <property type="component" value="Unassembled WGS sequence"/>
</dbReference>
<dbReference type="EMBL" id="FQZS01000031">
    <property type="protein sequence ID" value="SHJ33259.1"/>
    <property type="molecule type" value="Genomic_DNA"/>
</dbReference>
<keyword evidence="1" id="KW-0732">Signal</keyword>
<dbReference type="Pfam" id="PF14903">
    <property type="entry name" value="WG_beta_rep"/>
    <property type="match status" value="3"/>
</dbReference>
<evidence type="ECO:0000313" key="2">
    <source>
        <dbReference type="EMBL" id="SHJ33259.1"/>
    </source>
</evidence>
<reference evidence="2 3" key="1">
    <citation type="submission" date="2016-11" db="EMBL/GenBank/DDBJ databases">
        <authorList>
            <person name="Jaros S."/>
            <person name="Januszkiewicz K."/>
            <person name="Wedrychowicz H."/>
        </authorList>
    </citation>
    <scope>NUCLEOTIDE SEQUENCE [LARGE SCALE GENOMIC DNA]</scope>
    <source>
        <strain evidence="2 3">DSM 19022</strain>
    </source>
</reference>
<dbReference type="RefSeq" id="WP_073027543.1">
    <property type="nucleotide sequence ID" value="NZ_FQZS01000031.1"/>
</dbReference>
<organism evidence="2 3">
    <name type="scientific">Lutispora thermophila DSM 19022</name>
    <dbReference type="NCBI Taxonomy" id="1122184"/>
    <lineage>
        <taxon>Bacteria</taxon>
        <taxon>Bacillati</taxon>
        <taxon>Bacillota</taxon>
        <taxon>Clostridia</taxon>
        <taxon>Lutisporales</taxon>
        <taxon>Lutisporaceae</taxon>
        <taxon>Lutispora</taxon>
    </lineage>
</organism>
<accession>A0A1M6IFN6</accession>
<dbReference type="PANTHER" id="PTHR37841:SF1">
    <property type="entry name" value="DUF3298 DOMAIN-CONTAINING PROTEIN"/>
    <property type="match status" value="1"/>
</dbReference>
<feature type="chain" id="PRO_5011957610" evidence="1">
    <location>
        <begin position="29"/>
        <end position="551"/>
    </location>
</feature>